<dbReference type="AlphaFoldDB" id="A0A6A7A0T0"/>
<feature type="compositionally biased region" description="Low complexity" evidence="1">
    <location>
        <begin position="152"/>
        <end position="162"/>
    </location>
</feature>
<feature type="region of interest" description="Disordered" evidence="1">
    <location>
        <begin position="215"/>
        <end position="276"/>
    </location>
</feature>
<evidence type="ECO:0000313" key="3">
    <source>
        <dbReference type="Proteomes" id="UP000799424"/>
    </source>
</evidence>
<proteinExistence type="predicted"/>
<dbReference type="OrthoDB" id="4161727at2759"/>
<sequence>MTASHKHGGLPKLSTSKELPRRDSLSSSRTGDSGYNSDPDVSFSPLDYIDPDQHILFSPLPSKPSFIHTFRAFHHFSPPQRLCITSSPASSRPVHENHFRAAERVCHPKPTASIIGSTDVLFRPGLVEADNNIEEWIKDNLPSHNRPNKRVSSIVSQSSASSCEMYTNTDVSDDEHEDGSLICQPVLPRATIKTIEAIIRRIEVNLRFVAHMQCNGGGTSNATTGTTSMSRQDSRKASQGGSKRKSRSDDQHPPNEDEEDGANKRRRGSLATVESSETGARFACPFFKHEPNRYRNRRTCPGPGWQTVHRMKEHLYRAHTQSIYCPRCYTMFDADVDLSNHLRSAQCHVSVPQPIEGIDRETLKALRKRSPALRLEEDKWRDVYHLLFPDVAMEDIPSPFYDSDSSTEESRRFRRELLRRIQQELTTTAGQLPGAVEQQLLRQVAQIIRRCEDDMLNSFDASTLLVPSLTDRRSSDTSTLSNISTQPGTQVPTPAAERNMGSLPSQEIPPIDTDTLIPTWHNHWQSSFRPPEQPIHLTSVPRDAPPTQTPTSDWIDWDAIFPSAPPDSSCTEPFSAFSVPMWTR</sequence>
<feature type="region of interest" description="Disordered" evidence="1">
    <location>
        <begin position="1"/>
        <end position="39"/>
    </location>
</feature>
<organism evidence="2 3">
    <name type="scientific">Ophiobolus disseminans</name>
    <dbReference type="NCBI Taxonomy" id="1469910"/>
    <lineage>
        <taxon>Eukaryota</taxon>
        <taxon>Fungi</taxon>
        <taxon>Dikarya</taxon>
        <taxon>Ascomycota</taxon>
        <taxon>Pezizomycotina</taxon>
        <taxon>Dothideomycetes</taxon>
        <taxon>Pleosporomycetidae</taxon>
        <taxon>Pleosporales</taxon>
        <taxon>Pleosporineae</taxon>
        <taxon>Phaeosphaeriaceae</taxon>
        <taxon>Ophiobolus</taxon>
    </lineage>
</organism>
<dbReference type="PANTHER" id="PTHR38166">
    <property type="entry name" value="C2H2-TYPE DOMAIN-CONTAINING PROTEIN-RELATED"/>
    <property type="match status" value="1"/>
</dbReference>
<feature type="region of interest" description="Disordered" evidence="1">
    <location>
        <begin position="470"/>
        <end position="500"/>
    </location>
</feature>
<gene>
    <name evidence="2" type="ORF">CC86DRAFT_27981</name>
</gene>
<accession>A0A6A7A0T0</accession>
<dbReference type="EMBL" id="MU006226">
    <property type="protein sequence ID" value="KAF2826317.1"/>
    <property type="molecule type" value="Genomic_DNA"/>
</dbReference>
<feature type="compositionally biased region" description="Polar residues" evidence="1">
    <location>
        <begin position="482"/>
        <end position="492"/>
    </location>
</feature>
<keyword evidence="3" id="KW-1185">Reference proteome</keyword>
<name>A0A6A7A0T0_9PLEO</name>
<feature type="region of interest" description="Disordered" evidence="1">
    <location>
        <begin position="147"/>
        <end position="178"/>
    </location>
</feature>
<dbReference type="Proteomes" id="UP000799424">
    <property type="component" value="Unassembled WGS sequence"/>
</dbReference>
<evidence type="ECO:0000313" key="2">
    <source>
        <dbReference type="EMBL" id="KAF2826317.1"/>
    </source>
</evidence>
<protein>
    <recommendedName>
        <fullName evidence="4">C2H2-type domain-containing protein</fullName>
    </recommendedName>
</protein>
<evidence type="ECO:0000256" key="1">
    <source>
        <dbReference type="SAM" id="MobiDB-lite"/>
    </source>
</evidence>
<reference evidence="2" key="1">
    <citation type="journal article" date="2020" name="Stud. Mycol.">
        <title>101 Dothideomycetes genomes: a test case for predicting lifestyles and emergence of pathogens.</title>
        <authorList>
            <person name="Haridas S."/>
            <person name="Albert R."/>
            <person name="Binder M."/>
            <person name="Bloem J."/>
            <person name="Labutti K."/>
            <person name="Salamov A."/>
            <person name="Andreopoulos B."/>
            <person name="Baker S."/>
            <person name="Barry K."/>
            <person name="Bills G."/>
            <person name="Bluhm B."/>
            <person name="Cannon C."/>
            <person name="Castanera R."/>
            <person name="Culley D."/>
            <person name="Daum C."/>
            <person name="Ezra D."/>
            <person name="Gonzalez J."/>
            <person name="Henrissat B."/>
            <person name="Kuo A."/>
            <person name="Liang C."/>
            <person name="Lipzen A."/>
            <person name="Lutzoni F."/>
            <person name="Magnuson J."/>
            <person name="Mondo S."/>
            <person name="Nolan M."/>
            <person name="Ohm R."/>
            <person name="Pangilinan J."/>
            <person name="Park H.-J."/>
            <person name="Ramirez L."/>
            <person name="Alfaro M."/>
            <person name="Sun H."/>
            <person name="Tritt A."/>
            <person name="Yoshinaga Y."/>
            <person name="Zwiers L.-H."/>
            <person name="Turgeon B."/>
            <person name="Goodwin S."/>
            <person name="Spatafora J."/>
            <person name="Crous P."/>
            <person name="Grigoriev I."/>
        </authorList>
    </citation>
    <scope>NUCLEOTIDE SEQUENCE</scope>
    <source>
        <strain evidence="2">CBS 113818</strain>
    </source>
</reference>
<dbReference type="PANTHER" id="PTHR38166:SF1">
    <property type="entry name" value="C2H2-TYPE DOMAIN-CONTAINING PROTEIN"/>
    <property type="match status" value="1"/>
</dbReference>
<evidence type="ECO:0008006" key="4">
    <source>
        <dbReference type="Google" id="ProtNLM"/>
    </source>
</evidence>
<feature type="compositionally biased region" description="Polar residues" evidence="1">
    <location>
        <begin position="25"/>
        <end position="36"/>
    </location>
</feature>